<name>A0ACA9LH10_9GLOM</name>
<gene>
    <name evidence="1" type="ORF">RPERSI_LOCUS3058</name>
</gene>
<proteinExistence type="predicted"/>
<reference evidence="1" key="1">
    <citation type="submission" date="2021-06" db="EMBL/GenBank/DDBJ databases">
        <authorList>
            <person name="Kallberg Y."/>
            <person name="Tangrot J."/>
            <person name="Rosling A."/>
        </authorList>
    </citation>
    <scope>NUCLEOTIDE SEQUENCE</scope>
    <source>
        <strain evidence="1">MA461A</strain>
    </source>
</reference>
<evidence type="ECO:0000313" key="2">
    <source>
        <dbReference type="Proteomes" id="UP000789920"/>
    </source>
</evidence>
<sequence length="237" mass="27613">MLNTPSREISNERSARTNVSSNYYIEIDSDDNMLSQEDFDNDVSDNEDSGDISSEDDLLNEDDIFTRDDILTESSVLSEDDMLPDDNVFNTDSLMSEHNVLREVVDESLYSEKMLSINGKFALYFSNITEALLFFWIQKHTTQAYNDLVNIIYNPQFNSKDVVKNIRCFRKYRQRLPLLQIKSYQIHISDKKMPSTSRDTKEAYCLSISDIIWHILNNPSLFDKMYFSLGQEVTKKI</sequence>
<dbReference type="Proteomes" id="UP000789920">
    <property type="component" value="Unassembled WGS sequence"/>
</dbReference>
<protein>
    <submittedName>
        <fullName evidence="1">24650_t:CDS:1</fullName>
    </submittedName>
</protein>
<dbReference type="EMBL" id="CAJVQC010003587">
    <property type="protein sequence ID" value="CAG8529188.1"/>
    <property type="molecule type" value="Genomic_DNA"/>
</dbReference>
<keyword evidence="2" id="KW-1185">Reference proteome</keyword>
<comment type="caution">
    <text evidence="1">The sequence shown here is derived from an EMBL/GenBank/DDBJ whole genome shotgun (WGS) entry which is preliminary data.</text>
</comment>
<organism evidence="1 2">
    <name type="scientific">Racocetra persica</name>
    <dbReference type="NCBI Taxonomy" id="160502"/>
    <lineage>
        <taxon>Eukaryota</taxon>
        <taxon>Fungi</taxon>
        <taxon>Fungi incertae sedis</taxon>
        <taxon>Mucoromycota</taxon>
        <taxon>Glomeromycotina</taxon>
        <taxon>Glomeromycetes</taxon>
        <taxon>Diversisporales</taxon>
        <taxon>Gigasporaceae</taxon>
        <taxon>Racocetra</taxon>
    </lineage>
</organism>
<evidence type="ECO:0000313" key="1">
    <source>
        <dbReference type="EMBL" id="CAG8529188.1"/>
    </source>
</evidence>
<accession>A0ACA9LH10</accession>